<keyword evidence="2" id="KW-0004">4Fe-4S</keyword>
<dbReference type="Gene3D" id="3.40.1010.20">
    <property type="entry name" value="4-hydroxy-3-methylbut-2-enyl diphosphate reductase, catalytic domain"/>
    <property type="match status" value="2"/>
</dbReference>
<dbReference type="Gene3D" id="3.40.50.11270">
    <property type="match status" value="1"/>
</dbReference>
<dbReference type="EC" id="1.17.7.4" evidence="6"/>
<evidence type="ECO:0000313" key="7">
    <source>
        <dbReference type="Proteomes" id="UP000264002"/>
    </source>
</evidence>
<reference evidence="6 7" key="2">
    <citation type="submission" date="2018-09" db="EMBL/GenBank/DDBJ databases">
        <title>Genome of Sphaerochaeta halotolerans strain 4-11.</title>
        <authorList>
            <person name="Nazina T.N."/>
            <person name="Sokolova D.S."/>
        </authorList>
    </citation>
    <scope>NUCLEOTIDE SEQUENCE [LARGE SCALE GENOMIC DNA]</scope>
    <source>
        <strain evidence="6 7">4-11</strain>
    </source>
</reference>
<dbReference type="Proteomes" id="UP000264002">
    <property type="component" value="Unassembled WGS sequence"/>
</dbReference>
<dbReference type="InterPro" id="IPR003451">
    <property type="entry name" value="LytB/IspH"/>
</dbReference>
<keyword evidence="7" id="KW-1185">Reference proteome</keyword>
<dbReference type="EMBL" id="QUWK01000011">
    <property type="protein sequence ID" value="RFU94203.1"/>
    <property type="molecule type" value="Genomic_DNA"/>
</dbReference>
<evidence type="ECO:0000256" key="3">
    <source>
        <dbReference type="ARBA" id="ARBA00022723"/>
    </source>
</evidence>
<dbReference type="PANTHER" id="PTHR30426:SF0">
    <property type="entry name" value="4-HYDROXY-3-METHYLBUT-2-ENYL DIPHOSPHATE REDUCTASE"/>
    <property type="match status" value="1"/>
</dbReference>
<dbReference type="PANTHER" id="PTHR30426">
    <property type="entry name" value="4-HYDROXY-3-METHYLBUT-2-ENYL DIPHOSPHATE REDUCTASE"/>
    <property type="match status" value="1"/>
</dbReference>
<comment type="caution">
    <text evidence="6">The sequence shown here is derived from an EMBL/GenBank/DDBJ whole genome shotgun (WGS) entry which is preliminary data.</text>
</comment>
<gene>
    <name evidence="6" type="primary">ispH</name>
    <name evidence="6" type="ORF">DYP60_10470</name>
</gene>
<evidence type="ECO:0000256" key="4">
    <source>
        <dbReference type="ARBA" id="ARBA00023004"/>
    </source>
</evidence>
<keyword evidence="5" id="KW-0411">Iron-sulfur</keyword>
<dbReference type="GO" id="GO:0019288">
    <property type="term" value="P:isopentenyl diphosphate biosynthetic process, methylerythritol 4-phosphate pathway"/>
    <property type="evidence" value="ECO:0007669"/>
    <property type="project" value="InterPro"/>
</dbReference>
<dbReference type="GO" id="GO:0050992">
    <property type="term" value="P:dimethylallyl diphosphate biosynthetic process"/>
    <property type="evidence" value="ECO:0007669"/>
    <property type="project" value="InterPro"/>
</dbReference>
<dbReference type="RefSeq" id="WP_117330958.1">
    <property type="nucleotide sequence ID" value="NZ_QUWK01000011.1"/>
</dbReference>
<dbReference type="NCBIfam" id="TIGR00216">
    <property type="entry name" value="ispH_lytB"/>
    <property type="match status" value="1"/>
</dbReference>
<evidence type="ECO:0000256" key="5">
    <source>
        <dbReference type="ARBA" id="ARBA00023014"/>
    </source>
</evidence>
<dbReference type="GO" id="GO:0051539">
    <property type="term" value="F:4 iron, 4 sulfur cluster binding"/>
    <property type="evidence" value="ECO:0007669"/>
    <property type="project" value="UniProtKB-KW"/>
</dbReference>
<dbReference type="GO" id="GO:0046872">
    <property type="term" value="F:metal ion binding"/>
    <property type="evidence" value="ECO:0007669"/>
    <property type="project" value="UniProtKB-KW"/>
</dbReference>
<accession>A0A372MFH9</accession>
<keyword evidence="3" id="KW-0479">Metal-binding</keyword>
<dbReference type="CDD" id="cd13944">
    <property type="entry name" value="lytB_ispH"/>
    <property type="match status" value="1"/>
</dbReference>
<evidence type="ECO:0000256" key="1">
    <source>
        <dbReference type="ARBA" id="ARBA00001966"/>
    </source>
</evidence>
<reference evidence="7" key="1">
    <citation type="submission" date="2018-08" db="EMBL/GenBank/DDBJ databases">
        <authorList>
            <person name="Grouzdev D.S."/>
            <person name="Krutkina M.S."/>
        </authorList>
    </citation>
    <scope>NUCLEOTIDE SEQUENCE [LARGE SCALE GENOMIC DNA]</scope>
    <source>
        <strain evidence="7">4-11</strain>
    </source>
</reference>
<sequence>MKLILSKNMGYCKGVSRVLALAVSALQDAKDAGKPVYSLGKLIHNDETCAFFADQGMQVIAGSEGYEPGVVVLRAHGVPDTVRSSFVEAGFDLVDATCPVVKHNLSSIAAYASSHTILIIGHPGHPETLAMRGVQCGGKSCETVLIHNPEDIGLPEPGKSYVVFVQTTFDQGLWNEIQAILRTWERYGCEIIFANEVCPSSINRRQATLELADACDAVVVIGGRESANTRALYRLVCKRGKKAWHIENETEITDEMRSYDILGITAGASTPSEVIHRVIDSLQQE</sequence>
<evidence type="ECO:0000256" key="2">
    <source>
        <dbReference type="ARBA" id="ARBA00022485"/>
    </source>
</evidence>
<comment type="cofactor">
    <cofactor evidence="1">
        <name>[4Fe-4S] cluster</name>
        <dbReference type="ChEBI" id="CHEBI:49883"/>
    </cofactor>
</comment>
<dbReference type="Pfam" id="PF02401">
    <property type="entry name" value="LYTB"/>
    <property type="match status" value="1"/>
</dbReference>
<protein>
    <submittedName>
        <fullName evidence="6">4-hydroxy-3-methylbut-2-enyl diphosphate reductase</fullName>
        <ecNumber evidence="6">1.17.7.4</ecNumber>
    </submittedName>
</protein>
<name>A0A372MFH9_9SPIR</name>
<evidence type="ECO:0000313" key="6">
    <source>
        <dbReference type="EMBL" id="RFU94203.1"/>
    </source>
</evidence>
<dbReference type="AlphaFoldDB" id="A0A372MFH9"/>
<dbReference type="GO" id="GO:0051745">
    <property type="term" value="F:4-hydroxy-3-methylbut-2-enyl diphosphate reductase activity"/>
    <property type="evidence" value="ECO:0007669"/>
    <property type="project" value="UniProtKB-EC"/>
</dbReference>
<keyword evidence="6" id="KW-0560">Oxidoreductase</keyword>
<proteinExistence type="predicted"/>
<organism evidence="6 7">
    <name type="scientific">Sphaerochaeta halotolerans</name>
    <dbReference type="NCBI Taxonomy" id="2293840"/>
    <lineage>
        <taxon>Bacteria</taxon>
        <taxon>Pseudomonadati</taxon>
        <taxon>Spirochaetota</taxon>
        <taxon>Spirochaetia</taxon>
        <taxon>Spirochaetales</taxon>
        <taxon>Sphaerochaetaceae</taxon>
        <taxon>Sphaerochaeta</taxon>
    </lineage>
</organism>
<keyword evidence="4" id="KW-0408">Iron</keyword>